<name>A0A0L8HTV9_OCTBM</name>
<dbReference type="AlphaFoldDB" id="A0A0L8HTV9"/>
<protein>
    <submittedName>
        <fullName evidence="1">Uncharacterized protein</fullName>
    </submittedName>
</protein>
<accession>A0A0L8HTV9</accession>
<gene>
    <name evidence="1" type="ORF">OCBIM_22006140mg</name>
</gene>
<reference evidence="1" key="1">
    <citation type="submission" date="2015-07" db="EMBL/GenBank/DDBJ databases">
        <title>MeaNS - Measles Nucleotide Surveillance Program.</title>
        <authorList>
            <person name="Tran T."/>
            <person name="Druce J."/>
        </authorList>
    </citation>
    <scope>NUCLEOTIDE SEQUENCE</scope>
    <source>
        <strain evidence="1">UCB-OBI-ISO-001</strain>
        <tissue evidence="1">Gonad</tissue>
    </source>
</reference>
<proteinExistence type="predicted"/>
<dbReference type="EMBL" id="KQ417300">
    <property type="protein sequence ID" value="KOF92629.1"/>
    <property type="molecule type" value="Genomic_DNA"/>
</dbReference>
<evidence type="ECO:0000313" key="1">
    <source>
        <dbReference type="EMBL" id="KOF92629.1"/>
    </source>
</evidence>
<sequence length="71" mass="8596">MGDETHKNKTWLNVGQCNENIRSFVAQEVYHSLDREETCWEHLKMESSLKHRERESSRFVWPFALRSKSWV</sequence>
<organism evidence="1">
    <name type="scientific">Octopus bimaculoides</name>
    <name type="common">California two-spotted octopus</name>
    <dbReference type="NCBI Taxonomy" id="37653"/>
    <lineage>
        <taxon>Eukaryota</taxon>
        <taxon>Metazoa</taxon>
        <taxon>Spiralia</taxon>
        <taxon>Lophotrochozoa</taxon>
        <taxon>Mollusca</taxon>
        <taxon>Cephalopoda</taxon>
        <taxon>Coleoidea</taxon>
        <taxon>Octopodiformes</taxon>
        <taxon>Octopoda</taxon>
        <taxon>Incirrata</taxon>
        <taxon>Octopodidae</taxon>
        <taxon>Octopus</taxon>
    </lineage>
</organism>